<gene>
    <name evidence="2" type="ORF">Pme01_04390</name>
</gene>
<comment type="caution">
    <text evidence="2">The sequence shown here is derived from an EMBL/GenBank/DDBJ whole genome shotgun (WGS) entry which is preliminary data.</text>
</comment>
<keyword evidence="3" id="KW-1185">Reference proteome</keyword>
<name>A0A8J3WY59_9ACTN</name>
<dbReference type="Pfam" id="PF23859">
    <property type="entry name" value="DpdA"/>
    <property type="match status" value="1"/>
</dbReference>
<accession>A0A8J3WY59</accession>
<organism evidence="2 3">
    <name type="scientific">Planosporangium mesophilum</name>
    <dbReference type="NCBI Taxonomy" id="689768"/>
    <lineage>
        <taxon>Bacteria</taxon>
        <taxon>Bacillati</taxon>
        <taxon>Actinomycetota</taxon>
        <taxon>Actinomycetes</taxon>
        <taxon>Micromonosporales</taxon>
        <taxon>Micromonosporaceae</taxon>
        <taxon>Planosporangium</taxon>
    </lineage>
</organism>
<dbReference type="AlphaFoldDB" id="A0A8J3WY59"/>
<dbReference type="InterPro" id="IPR055645">
    <property type="entry name" value="DpdA"/>
</dbReference>
<reference evidence="2" key="1">
    <citation type="submission" date="2021-01" db="EMBL/GenBank/DDBJ databases">
        <title>Whole genome shotgun sequence of Planosporangium mesophilum NBRC 109066.</title>
        <authorList>
            <person name="Komaki H."/>
            <person name="Tamura T."/>
        </authorList>
    </citation>
    <scope>NUCLEOTIDE SEQUENCE</scope>
    <source>
        <strain evidence="2">NBRC 109066</strain>
    </source>
</reference>
<evidence type="ECO:0000313" key="2">
    <source>
        <dbReference type="EMBL" id="GII20842.1"/>
    </source>
</evidence>
<feature type="domain" description="DeoxyPurine in DNA protein A" evidence="1">
    <location>
        <begin position="6"/>
        <end position="269"/>
    </location>
</feature>
<evidence type="ECO:0000313" key="3">
    <source>
        <dbReference type="Proteomes" id="UP000599074"/>
    </source>
</evidence>
<protein>
    <recommendedName>
        <fullName evidence="1">DeoxyPurine in DNA protein A domain-containing protein</fullName>
    </recommendedName>
</protein>
<sequence>MSGPLFMLGTHQPGWLAKPEVAAAQVALFVSDRRLRVYKRLPVAAAPWACDSGGFTELQTCGRWTVTPAAYVARLRRYRDEIGNLMWAAPQDWMCEPIVINGGRVGPVVFAGTRLSVAEHQRRTVANFAQLRDLAPELPVIPVVQGFTRDDYLRCVDLYWTLARVDLTAAPLVGLGSVCRRQGTAEAGRIIAALHTAGVTRLHGFGFKILGLTGHGSRLTSADSMAWSVDARRRGRPLPGCTAHANCANCLRFALLWRTNVLTAAHTHSDQPALFDLEAAA</sequence>
<dbReference type="RefSeq" id="WP_168112907.1">
    <property type="nucleotide sequence ID" value="NZ_BOON01000003.1"/>
</dbReference>
<dbReference type="Proteomes" id="UP000599074">
    <property type="component" value="Unassembled WGS sequence"/>
</dbReference>
<evidence type="ECO:0000259" key="1">
    <source>
        <dbReference type="Pfam" id="PF23859"/>
    </source>
</evidence>
<dbReference type="EMBL" id="BOON01000003">
    <property type="protein sequence ID" value="GII20842.1"/>
    <property type="molecule type" value="Genomic_DNA"/>
</dbReference>
<proteinExistence type="predicted"/>